<dbReference type="Proteomes" id="UP000053236">
    <property type="component" value="Unassembled WGS sequence"/>
</dbReference>
<reference evidence="2" key="1">
    <citation type="submission" date="2013-11" db="EMBL/GenBank/DDBJ databases">
        <title>The Genome Sequence of Phytophthora parasitica CJ02B3.</title>
        <authorList>
            <consortium name="The Broad Institute Genomics Platform"/>
            <person name="Russ C."/>
            <person name="Tyler B."/>
            <person name="Panabieres F."/>
            <person name="Shan W."/>
            <person name="Tripathy S."/>
            <person name="Grunwald N."/>
            <person name="Machado M."/>
            <person name="Johnson C.S."/>
            <person name="Arredondo F."/>
            <person name="Hong C."/>
            <person name="Coffey M."/>
            <person name="Young S.K."/>
            <person name="Zeng Q."/>
            <person name="Gargeya S."/>
            <person name="Fitzgerald M."/>
            <person name="Abouelleil A."/>
            <person name="Alvarado L."/>
            <person name="Chapman S.B."/>
            <person name="Gainer-Dewar J."/>
            <person name="Goldberg J."/>
            <person name="Griggs A."/>
            <person name="Gujja S."/>
            <person name="Hansen M."/>
            <person name="Howarth C."/>
            <person name="Imamovic A."/>
            <person name="Ireland A."/>
            <person name="Larimer J."/>
            <person name="McCowan C."/>
            <person name="Murphy C."/>
            <person name="Pearson M."/>
            <person name="Poon T.W."/>
            <person name="Priest M."/>
            <person name="Roberts A."/>
            <person name="Saif S."/>
            <person name="Shea T."/>
            <person name="Sykes S."/>
            <person name="Wortman J."/>
            <person name="Nusbaum C."/>
            <person name="Birren B."/>
        </authorList>
    </citation>
    <scope>NUCLEOTIDE SEQUENCE [LARGE SCALE GENOMIC DNA]</scope>
    <source>
        <strain evidence="2">CJ02B3</strain>
    </source>
</reference>
<name>W2HN20_PHYNI</name>
<gene>
    <name evidence="2" type="ORF">L915_00680</name>
</gene>
<protein>
    <submittedName>
        <fullName evidence="2">Uncharacterized protein</fullName>
    </submittedName>
</protein>
<proteinExistence type="predicted"/>
<organism evidence="2">
    <name type="scientific">Phytophthora nicotianae</name>
    <name type="common">Potato buckeye rot agent</name>
    <name type="synonym">Phytophthora parasitica</name>
    <dbReference type="NCBI Taxonomy" id="4792"/>
    <lineage>
        <taxon>Eukaryota</taxon>
        <taxon>Sar</taxon>
        <taxon>Stramenopiles</taxon>
        <taxon>Oomycota</taxon>
        <taxon>Peronosporomycetes</taxon>
        <taxon>Peronosporales</taxon>
        <taxon>Peronosporaceae</taxon>
        <taxon>Phytophthora</taxon>
    </lineage>
</organism>
<feature type="region of interest" description="Disordered" evidence="1">
    <location>
        <begin position="41"/>
        <end position="75"/>
    </location>
</feature>
<dbReference type="EMBL" id="KI684035">
    <property type="protein sequence ID" value="ETK96682.1"/>
    <property type="molecule type" value="Genomic_DNA"/>
</dbReference>
<evidence type="ECO:0000313" key="2">
    <source>
        <dbReference type="EMBL" id="ETK96682.1"/>
    </source>
</evidence>
<sequence length="75" mass="8408">MDEQAAPATYTIAPVPPNEYLSEREAEGAIHQWTRAHNYNVSRQKVEKNKKGKFATDLSPVTARGTQKHKKNSGE</sequence>
<accession>W2HN20</accession>
<evidence type="ECO:0000256" key="1">
    <source>
        <dbReference type="SAM" id="MobiDB-lite"/>
    </source>
</evidence>
<feature type="compositionally biased region" description="Basic residues" evidence="1">
    <location>
        <begin position="66"/>
        <end position="75"/>
    </location>
</feature>
<dbReference type="VEuPathDB" id="FungiDB:PPTG_20765"/>
<dbReference type="AlphaFoldDB" id="W2HN20"/>